<keyword evidence="2" id="KW-0812">Transmembrane</keyword>
<name>A0A4U0WRU9_9PEZI</name>
<dbReference type="AlphaFoldDB" id="A0A4U0WRU9"/>
<evidence type="ECO:0000313" key="5">
    <source>
        <dbReference type="Proteomes" id="UP000308768"/>
    </source>
</evidence>
<dbReference type="GO" id="GO:0016787">
    <property type="term" value="F:hydrolase activity"/>
    <property type="evidence" value="ECO:0007669"/>
    <property type="project" value="UniProtKB-KW"/>
</dbReference>
<dbReference type="Pfam" id="PF07859">
    <property type="entry name" value="Abhydrolase_3"/>
    <property type="match status" value="1"/>
</dbReference>
<evidence type="ECO:0000313" key="4">
    <source>
        <dbReference type="EMBL" id="TKA65213.1"/>
    </source>
</evidence>
<dbReference type="EMBL" id="NAJN01001166">
    <property type="protein sequence ID" value="TKA65213.1"/>
    <property type="molecule type" value="Genomic_DNA"/>
</dbReference>
<sequence length="389" mass="44040">MILGQIAYMDIVVFLIFLTPQLIIHAGLWETAKVGIQALPFLLGRLPYQFIKEQFFTSRHERTPFVQRASLFQDFVIRCVRYAFAKMPSSIGKVFFSKGVALPFLRFRMLRHGYLKYPIHWQEIIQDEFQGLWFIADNRQRPDIIVYYCHGGGFSMGSSYFYMEFLFALVALLKDSGYRNPALFALEYTLVPDAVYPTQLHETIAGYDYVTSIIKDPSRICVGGDSAGATLILSMLLWISDQPDYRERLPGLATMISPWAMIISDKNRNTPSDYLSSDSLKLYGSQYVGPSASPNDPLVSPGKCKDLRKWARASPSGGWFFLFGSEEVLGPETRDLIAICQMTGAHVDVHEEQGSIHAWPVATLFLSNTGEARTSGLRSIVKHIRRRMG</sequence>
<keyword evidence="2" id="KW-0472">Membrane</keyword>
<evidence type="ECO:0000259" key="3">
    <source>
        <dbReference type="Pfam" id="PF07859"/>
    </source>
</evidence>
<dbReference type="InterPro" id="IPR050300">
    <property type="entry name" value="GDXG_lipolytic_enzyme"/>
</dbReference>
<evidence type="ECO:0000256" key="2">
    <source>
        <dbReference type="SAM" id="Phobius"/>
    </source>
</evidence>
<reference evidence="4 5" key="1">
    <citation type="submission" date="2017-03" db="EMBL/GenBank/DDBJ databases">
        <title>Genomes of endolithic fungi from Antarctica.</title>
        <authorList>
            <person name="Coleine C."/>
            <person name="Masonjones S."/>
            <person name="Stajich J.E."/>
        </authorList>
    </citation>
    <scope>NUCLEOTIDE SEQUENCE [LARGE SCALE GENOMIC DNA]</scope>
    <source>
        <strain evidence="4 5">CCFEE 5187</strain>
    </source>
</reference>
<organism evidence="4 5">
    <name type="scientific">Cryomyces minteri</name>
    <dbReference type="NCBI Taxonomy" id="331657"/>
    <lineage>
        <taxon>Eukaryota</taxon>
        <taxon>Fungi</taxon>
        <taxon>Dikarya</taxon>
        <taxon>Ascomycota</taxon>
        <taxon>Pezizomycotina</taxon>
        <taxon>Dothideomycetes</taxon>
        <taxon>Dothideomycetes incertae sedis</taxon>
        <taxon>Cryomyces</taxon>
    </lineage>
</organism>
<dbReference type="OrthoDB" id="408631at2759"/>
<evidence type="ECO:0000256" key="1">
    <source>
        <dbReference type="ARBA" id="ARBA00022801"/>
    </source>
</evidence>
<dbReference type="PANTHER" id="PTHR48081">
    <property type="entry name" value="AB HYDROLASE SUPERFAMILY PROTEIN C4A8.06C"/>
    <property type="match status" value="1"/>
</dbReference>
<accession>A0A4U0WRU9</accession>
<dbReference type="SUPFAM" id="SSF53474">
    <property type="entry name" value="alpha/beta-Hydrolases"/>
    <property type="match status" value="1"/>
</dbReference>
<comment type="caution">
    <text evidence="4">The sequence shown here is derived from an EMBL/GenBank/DDBJ whole genome shotgun (WGS) entry which is preliminary data.</text>
</comment>
<feature type="domain" description="Alpha/beta hydrolase fold-3" evidence="3">
    <location>
        <begin position="146"/>
        <end position="359"/>
    </location>
</feature>
<keyword evidence="1" id="KW-0378">Hydrolase</keyword>
<dbReference type="PANTHER" id="PTHR48081:SF2">
    <property type="entry name" value="ALPHA_BETA-HYDROLASE"/>
    <property type="match status" value="1"/>
</dbReference>
<dbReference type="InterPro" id="IPR029058">
    <property type="entry name" value="AB_hydrolase_fold"/>
</dbReference>
<keyword evidence="2" id="KW-1133">Transmembrane helix</keyword>
<dbReference type="Proteomes" id="UP000308768">
    <property type="component" value="Unassembled WGS sequence"/>
</dbReference>
<dbReference type="Gene3D" id="3.40.50.1820">
    <property type="entry name" value="alpha/beta hydrolase"/>
    <property type="match status" value="1"/>
</dbReference>
<keyword evidence="5" id="KW-1185">Reference proteome</keyword>
<proteinExistence type="predicted"/>
<feature type="transmembrane region" description="Helical" evidence="2">
    <location>
        <begin position="7"/>
        <end position="29"/>
    </location>
</feature>
<gene>
    <name evidence="4" type="ORF">B0A49_06552</name>
</gene>
<dbReference type="InterPro" id="IPR013094">
    <property type="entry name" value="AB_hydrolase_3"/>
</dbReference>
<protein>
    <recommendedName>
        <fullName evidence="3">Alpha/beta hydrolase fold-3 domain-containing protein</fullName>
    </recommendedName>
</protein>
<dbReference type="STRING" id="331657.A0A4U0WRU9"/>